<evidence type="ECO:0000313" key="2">
    <source>
        <dbReference type="Proteomes" id="UP000257109"/>
    </source>
</evidence>
<dbReference type="EMBL" id="QJKJ01003517">
    <property type="protein sequence ID" value="RDX98060.1"/>
    <property type="molecule type" value="Genomic_DNA"/>
</dbReference>
<dbReference type="AlphaFoldDB" id="A0A371H5K1"/>
<evidence type="ECO:0000313" key="1">
    <source>
        <dbReference type="EMBL" id="RDX98060.1"/>
    </source>
</evidence>
<reference evidence="1" key="1">
    <citation type="submission" date="2018-05" db="EMBL/GenBank/DDBJ databases">
        <title>Draft genome of Mucuna pruriens seed.</title>
        <authorList>
            <person name="Nnadi N.E."/>
            <person name="Vos R."/>
            <person name="Hasami M.H."/>
            <person name="Devisetty U.K."/>
            <person name="Aguiy J.C."/>
        </authorList>
    </citation>
    <scope>NUCLEOTIDE SEQUENCE [LARGE SCALE GENOMIC DNA]</scope>
    <source>
        <strain evidence="1">JCA_2017</strain>
    </source>
</reference>
<gene>
    <name evidence="1" type="ORF">CR513_19082</name>
</gene>
<name>A0A371H5K1_MUCPR</name>
<accession>A0A371H5K1</accession>
<dbReference type="OrthoDB" id="999762at2759"/>
<keyword evidence="2" id="KW-1185">Reference proteome</keyword>
<proteinExistence type="predicted"/>
<comment type="caution">
    <text evidence="1">The sequence shown here is derived from an EMBL/GenBank/DDBJ whole genome shotgun (WGS) entry which is preliminary data.</text>
</comment>
<organism evidence="1 2">
    <name type="scientific">Mucuna pruriens</name>
    <name type="common">Velvet bean</name>
    <name type="synonym">Dolichos pruriens</name>
    <dbReference type="NCBI Taxonomy" id="157652"/>
    <lineage>
        <taxon>Eukaryota</taxon>
        <taxon>Viridiplantae</taxon>
        <taxon>Streptophyta</taxon>
        <taxon>Embryophyta</taxon>
        <taxon>Tracheophyta</taxon>
        <taxon>Spermatophyta</taxon>
        <taxon>Magnoliopsida</taxon>
        <taxon>eudicotyledons</taxon>
        <taxon>Gunneridae</taxon>
        <taxon>Pentapetalae</taxon>
        <taxon>rosids</taxon>
        <taxon>fabids</taxon>
        <taxon>Fabales</taxon>
        <taxon>Fabaceae</taxon>
        <taxon>Papilionoideae</taxon>
        <taxon>50 kb inversion clade</taxon>
        <taxon>NPAAA clade</taxon>
        <taxon>indigoferoid/millettioid clade</taxon>
        <taxon>Phaseoleae</taxon>
        <taxon>Mucuna</taxon>
    </lineage>
</organism>
<feature type="non-terminal residue" evidence="1">
    <location>
        <position position="1"/>
    </location>
</feature>
<dbReference type="Proteomes" id="UP000257109">
    <property type="component" value="Unassembled WGS sequence"/>
</dbReference>
<sequence length="241" mass="27181">RDIIATICEVTIYTNRGDQHEREKDIEHKAVEAFYGPLTIGRLKRLGAEVQKNANLLRGQGASKEDSILNFHYNVAILCKPYMELHTSKLDNLGSPGKLRQIPTTYLFWTQPSLTICSVKALLGANLDNMANNDKPLKELTTPDIMYQPWCNTQQFGVRESTTSRVVNEITELTSLVRRLAIGQHHISPLVRVCDICTSLEHPIDAFSTLQETKLNNGEVATMMDDFFDFARSEKVQSSII</sequence>
<feature type="non-terminal residue" evidence="1">
    <location>
        <position position="241"/>
    </location>
</feature>
<protein>
    <submittedName>
        <fullName evidence="1">Uncharacterized protein</fullName>
    </submittedName>
</protein>